<dbReference type="PROSITE" id="PS51257">
    <property type="entry name" value="PROKAR_LIPOPROTEIN"/>
    <property type="match status" value="1"/>
</dbReference>
<evidence type="ECO:0000256" key="1">
    <source>
        <dbReference type="SAM" id="MobiDB-lite"/>
    </source>
</evidence>
<dbReference type="Proteomes" id="UP000095237">
    <property type="component" value="Unassembled WGS sequence"/>
</dbReference>
<evidence type="ECO:0000313" key="4">
    <source>
        <dbReference type="Proteomes" id="UP000095237"/>
    </source>
</evidence>
<sequence>MKRLVLFAMLAAVFSLSFVSCSGGSKSESTSAEKNNAENAQQGEVADNLSAENAQETDDLSK</sequence>
<dbReference type="AlphaFoldDB" id="A0A1E5IKA4"/>
<accession>A0A1E5IKA4</accession>
<name>A0A1E5IKA4_ENDTX</name>
<evidence type="ECO:0000313" key="3">
    <source>
        <dbReference type="EMBL" id="OEG70563.1"/>
    </source>
</evidence>
<feature type="chain" id="PRO_5009178885" evidence="2">
    <location>
        <begin position="23"/>
        <end position="62"/>
    </location>
</feature>
<keyword evidence="2" id="KW-0732">Signal</keyword>
<organism evidence="3 4">
    <name type="scientific">Endomicrobium trichonymphae</name>
    <dbReference type="NCBI Taxonomy" id="1408204"/>
    <lineage>
        <taxon>Bacteria</taxon>
        <taxon>Pseudomonadati</taxon>
        <taxon>Elusimicrobiota</taxon>
        <taxon>Endomicrobiia</taxon>
        <taxon>Endomicrobiales</taxon>
        <taxon>Endomicrobiaceae</taxon>
        <taxon>Candidatus Endomicrobiellum</taxon>
    </lineage>
</organism>
<feature type="signal peptide" evidence="2">
    <location>
        <begin position="1"/>
        <end position="22"/>
    </location>
</feature>
<gene>
    <name evidence="3" type="ORF">ATZ36_04080</name>
</gene>
<reference evidence="3 4" key="1">
    <citation type="submission" date="2015-11" db="EMBL/GenBank/DDBJ databases">
        <title>Evidence for parallel genomic evolution in an endosymbiosis of termite gut flagellates.</title>
        <authorList>
            <person name="Zheng H."/>
        </authorList>
    </citation>
    <scope>NUCLEOTIDE SEQUENCE [LARGE SCALE GENOMIC DNA]</scope>
    <source>
        <strain evidence="3 4">CET450</strain>
    </source>
</reference>
<comment type="caution">
    <text evidence="3">The sequence shown here is derived from an EMBL/GenBank/DDBJ whole genome shotgun (WGS) entry which is preliminary data.</text>
</comment>
<protein>
    <submittedName>
        <fullName evidence="3">Uncharacterized protein</fullName>
    </submittedName>
</protein>
<evidence type="ECO:0000256" key="2">
    <source>
        <dbReference type="SAM" id="SignalP"/>
    </source>
</evidence>
<feature type="region of interest" description="Disordered" evidence="1">
    <location>
        <begin position="22"/>
        <end position="62"/>
    </location>
</feature>
<proteinExistence type="predicted"/>
<keyword evidence="4" id="KW-1185">Reference proteome</keyword>
<dbReference type="EMBL" id="LNVX01000308">
    <property type="protein sequence ID" value="OEG70563.1"/>
    <property type="molecule type" value="Genomic_DNA"/>
</dbReference>
<feature type="compositionally biased region" description="Polar residues" evidence="1">
    <location>
        <begin position="32"/>
        <end position="42"/>
    </location>
</feature>